<dbReference type="InterPro" id="IPR008220">
    <property type="entry name" value="HAT_MetX-like"/>
</dbReference>
<evidence type="ECO:0000259" key="2">
    <source>
        <dbReference type="Pfam" id="PF00561"/>
    </source>
</evidence>
<evidence type="ECO:0000256" key="1">
    <source>
        <dbReference type="PIRSR" id="PIRSR000443-1"/>
    </source>
</evidence>
<proteinExistence type="predicted"/>
<feature type="domain" description="AB hydrolase-1" evidence="2">
    <location>
        <begin position="47"/>
        <end position="285"/>
    </location>
</feature>
<organism evidence="3">
    <name type="scientific">Rouxiella sp. WC2420</name>
    <dbReference type="NCBI Taxonomy" id="3234145"/>
    <lineage>
        <taxon>Bacteria</taxon>
        <taxon>Pseudomonadati</taxon>
        <taxon>Pseudomonadota</taxon>
        <taxon>Gammaproteobacteria</taxon>
        <taxon>Enterobacterales</taxon>
        <taxon>Yersiniaceae</taxon>
        <taxon>Rouxiella</taxon>
    </lineage>
</organism>
<name>A0AB39VK05_9GAMM</name>
<dbReference type="AlphaFoldDB" id="A0AB39VK05"/>
<gene>
    <name evidence="3" type="ORF">AB3G37_14370</name>
</gene>
<feature type="active site" evidence="1">
    <location>
        <position position="302"/>
    </location>
</feature>
<dbReference type="GO" id="GO:0016787">
    <property type="term" value="F:hydrolase activity"/>
    <property type="evidence" value="ECO:0007669"/>
    <property type="project" value="UniProtKB-KW"/>
</dbReference>
<dbReference type="PIRSF" id="PIRSF000443">
    <property type="entry name" value="Homoser_Ac_trans"/>
    <property type="match status" value="1"/>
</dbReference>
<sequence length="327" mass="35926">MQDHQQFLLGDFPLQNGEVLQQASLAYATFGELNEQGDNAILIPSYYTGSHRNYFKLIGPGKALDPTRYFIVLSNMFGNGLSSSPSHSGPQHGADFPTVTVKDNVRAQYQLSQALGINSFALVSGWSMGAMQAWQWAVSYPGHVRALLPICGTARCWPLNHVFLEGVKAALLADGKFNRGRYETPPLTGLAAFGRNYAGWAYSAEFFRDGLYKQLGFESLEALLLNWEQSHQSWDANDLLAMLKTWQGGEVSFDDIGKVTAKTIVMPGSTDQYFTVEEAGLEFEQLPVGIGVWLPLESPFGHCAGAPGRFAAESEQVERAMRELLGS</sequence>
<feature type="active site" evidence="1">
    <location>
        <position position="271"/>
    </location>
</feature>
<protein>
    <submittedName>
        <fullName evidence="3">Alpha/beta fold hydrolase</fullName>
    </submittedName>
</protein>
<dbReference type="InterPro" id="IPR029058">
    <property type="entry name" value="AB_hydrolase_fold"/>
</dbReference>
<keyword evidence="3" id="KW-0378">Hydrolase</keyword>
<evidence type="ECO:0000313" key="3">
    <source>
        <dbReference type="EMBL" id="XDU70760.1"/>
    </source>
</evidence>
<dbReference type="InterPro" id="IPR000073">
    <property type="entry name" value="AB_hydrolase_1"/>
</dbReference>
<dbReference type="NCBIfam" id="NF005757">
    <property type="entry name" value="PRK07581.1"/>
    <property type="match status" value="1"/>
</dbReference>
<dbReference type="Pfam" id="PF00561">
    <property type="entry name" value="Abhydrolase_1"/>
    <property type="match status" value="1"/>
</dbReference>
<dbReference type="PANTHER" id="PTHR32268">
    <property type="entry name" value="HOMOSERINE O-ACETYLTRANSFERASE"/>
    <property type="match status" value="1"/>
</dbReference>
<dbReference type="PANTHER" id="PTHR32268:SF15">
    <property type="entry name" value="HOMOSERINE ACETYLTRANSFERASE FAMILY PROTEIN (AFU_ORTHOLOGUE AFUA_1G15350)"/>
    <property type="match status" value="1"/>
</dbReference>
<dbReference type="SUPFAM" id="SSF53474">
    <property type="entry name" value="alpha/beta-Hydrolases"/>
    <property type="match status" value="1"/>
</dbReference>
<reference evidence="3" key="1">
    <citation type="submission" date="2024-07" db="EMBL/GenBank/DDBJ databases">
        <authorList>
            <person name="Biller S.J."/>
        </authorList>
    </citation>
    <scope>NUCLEOTIDE SEQUENCE</scope>
    <source>
        <strain evidence="3">WC2420</strain>
    </source>
</reference>
<dbReference type="Gene3D" id="3.40.50.1820">
    <property type="entry name" value="alpha/beta hydrolase"/>
    <property type="match status" value="1"/>
</dbReference>
<accession>A0AB39VK05</accession>
<dbReference type="GO" id="GO:0016747">
    <property type="term" value="F:acyltransferase activity, transferring groups other than amino-acyl groups"/>
    <property type="evidence" value="ECO:0007669"/>
    <property type="project" value="InterPro"/>
</dbReference>
<feature type="active site" description="Nucleophile" evidence="1">
    <location>
        <position position="127"/>
    </location>
</feature>
<dbReference type="EMBL" id="CP165628">
    <property type="protein sequence ID" value="XDU70760.1"/>
    <property type="molecule type" value="Genomic_DNA"/>
</dbReference>
<dbReference type="RefSeq" id="WP_369788223.1">
    <property type="nucleotide sequence ID" value="NZ_CP165628.1"/>
</dbReference>